<protein>
    <submittedName>
        <fullName evidence="4">Uncharacterized protein</fullName>
    </submittedName>
</protein>
<dbReference type="GO" id="GO:0000976">
    <property type="term" value="F:transcription cis-regulatory region binding"/>
    <property type="evidence" value="ECO:0007669"/>
    <property type="project" value="TreeGrafter"/>
</dbReference>
<comment type="subcellular location">
    <subcellularLocation>
        <location evidence="1">Nucleus</location>
    </subcellularLocation>
</comment>
<name>A0A2K9YEB0_CLAUC</name>
<organism evidence="4">
    <name type="scientific">Cladonia uncialis subsp. uncialis</name>
    <dbReference type="NCBI Taxonomy" id="180999"/>
    <lineage>
        <taxon>Eukaryota</taxon>
        <taxon>Fungi</taxon>
        <taxon>Dikarya</taxon>
        <taxon>Ascomycota</taxon>
        <taxon>Pezizomycotina</taxon>
        <taxon>Lecanoromycetes</taxon>
        <taxon>OSLEUM clade</taxon>
        <taxon>Lecanoromycetidae</taxon>
        <taxon>Lecanorales</taxon>
        <taxon>Lecanorineae</taxon>
        <taxon>Cladoniaceae</taxon>
        <taxon>Cladonia</taxon>
    </lineage>
</organism>
<accession>A0A2K9YEB0</accession>
<evidence type="ECO:0000256" key="3">
    <source>
        <dbReference type="SAM" id="MobiDB-lite"/>
    </source>
</evidence>
<dbReference type="AlphaFoldDB" id="A0A2K9YEB0"/>
<proteinExistence type="predicted"/>
<keyword evidence="2" id="KW-0539">Nucleus</keyword>
<feature type="compositionally biased region" description="Polar residues" evidence="3">
    <location>
        <begin position="68"/>
        <end position="77"/>
    </location>
</feature>
<feature type="region of interest" description="Disordered" evidence="3">
    <location>
        <begin position="49"/>
        <end position="77"/>
    </location>
</feature>
<dbReference type="GO" id="GO:0003700">
    <property type="term" value="F:DNA-binding transcription factor activity"/>
    <property type="evidence" value="ECO:0007669"/>
    <property type="project" value="TreeGrafter"/>
</dbReference>
<feature type="region of interest" description="Disordered" evidence="3">
    <location>
        <begin position="89"/>
        <end position="141"/>
    </location>
</feature>
<dbReference type="GO" id="GO:0005634">
    <property type="term" value="C:nucleus"/>
    <property type="evidence" value="ECO:0007669"/>
    <property type="project" value="UniProtKB-SubCell"/>
</dbReference>
<dbReference type="InterPro" id="IPR021858">
    <property type="entry name" value="Fun_TF"/>
</dbReference>
<dbReference type="GO" id="GO:0045944">
    <property type="term" value="P:positive regulation of transcription by RNA polymerase II"/>
    <property type="evidence" value="ECO:0007669"/>
    <property type="project" value="TreeGrafter"/>
</dbReference>
<dbReference type="Pfam" id="PF11951">
    <property type="entry name" value="Fungal_trans_2"/>
    <property type="match status" value="1"/>
</dbReference>
<evidence type="ECO:0000256" key="2">
    <source>
        <dbReference type="ARBA" id="ARBA00023242"/>
    </source>
</evidence>
<reference evidence="4" key="1">
    <citation type="submission" date="2017-12" db="EMBL/GenBank/DDBJ databases">
        <title>Genome Sequencing Reveals a Rich Biosynthetic Potential.</title>
        <authorList>
            <person name="Bertrand R.L."/>
            <person name="Abdel-Hameed M.E."/>
            <person name="Sorensen J.L."/>
        </authorList>
    </citation>
    <scope>NUCLEOTIDE SEQUENCE</scope>
</reference>
<dbReference type="PANTHER" id="PTHR37534">
    <property type="entry name" value="TRANSCRIPTIONAL ACTIVATOR PROTEIN UGA3"/>
    <property type="match status" value="1"/>
</dbReference>
<dbReference type="EMBL" id="MG777494">
    <property type="protein sequence ID" value="AUW31160.1"/>
    <property type="molecule type" value="Genomic_DNA"/>
</dbReference>
<evidence type="ECO:0000313" key="4">
    <source>
        <dbReference type="EMBL" id="AUW31160.1"/>
    </source>
</evidence>
<sequence length="563" mass="63974">MQVHPRFWVTSVLDASSANLQVEPAFVDTISRAVEFVDESSEVANTYRGADINGVTNHNKQSSEDRFQNPSRNSPSNISVHEIQLNVSSPHKSSDAGIFHPYPTIDEAKSDTANHASTSQRDDSHEQTFESNNNVDDSNAPAFDANVEWNITPQEFRGHLGYTQHDSQLRTRSDSSVNCYSIPTKDSPASPVWSYRERREWPLDNTNEFHLLQHYVDSLAPWFDVADSRRHFAKTAPIMAASSPLLMNAILALSALHLSRVSDYDVYDAVRYHDMCLEHMVPMLDDHDTPKDDNLLLTTVFLHLYEDLESAADSRRHLLATSVVLPSRGICLSSRLRRAVFWVHLRQEIYIACVEQSTVQANLDVCISESSLESSDDDAEWVHRALWICAQVLQWAFGSESTHGRWLELCKLVFDWGKRRPSSFDPVLFRPRDPVKGCWFPEICHVTDEHVVGTHFIILASLFLTTYDPTVPRMGPRMKSAMTATQETALSHVRTLWGIAACSGYVPARFTANMAINLCGSWFRDRAEQAALIEFMSETEQCSGWPRQHAQRRLIEEWGWYDT</sequence>
<evidence type="ECO:0000256" key="1">
    <source>
        <dbReference type="ARBA" id="ARBA00004123"/>
    </source>
</evidence>
<dbReference type="PANTHER" id="PTHR37534:SF2">
    <property type="entry name" value="N-ACETYLTRANSFERASE DOMAIN-CONTAINING PROTEIN"/>
    <property type="match status" value="1"/>
</dbReference>